<proteinExistence type="predicted"/>
<dbReference type="OrthoDB" id="7356530at2"/>
<evidence type="ECO:0000313" key="4">
    <source>
        <dbReference type="Proteomes" id="UP000321201"/>
    </source>
</evidence>
<dbReference type="InParanoid" id="A0A5C7EQ96"/>
<dbReference type="Pfam" id="PF05425">
    <property type="entry name" value="CopD"/>
    <property type="match status" value="1"/>
</dbReference>
<feature type="transmembrane region" description="Helical" evidence="1">
    <location>
        <begin position="125"/>
        <end position="147"/>
    </location>
</feature>
<feature type="domain" description="Copper resistance protein D" evidence="2">
    <location>
        <begin position="45"/>
        <end position="142"/>
    </location>
</feature>
<comment type="caution">
    <text evidence="3">The sequence shown here is derived from an EMBL/GenBank/DDBJ whole genome shotgun (WGS) entry which is preliminary data.</text>
</comment>
<dbReference type="AlphaFoldDB" id="A0A5C7EQ96"/>
<dbReference type="RefSeq" id="WP_147798246.1">
    <property type="nucleotide sequence ID" value="NZ_VPFL01000001.1"/>
</dbReference>
<reference evidence="3 4" key="1">
    <citation type="submission" date="2019-08" db="EMBL/GenBank/DDBJ databases">
        <title>Pelomicrobium methylotrophicum gen. nov., sp. nov. a moderately thermophilic, facultatively anaerobic, lithoautotrophic and methylotrophic bacterium isolated from a terrestrial mud volcano.</title>
        <authorList>
            <person name="Slobodkina G.B."/>
            <person name="Merkel A.Y."/>
            <person name="Slobodkin A.I."/>
        </authorList>
    </citation>
    <scope>NUCLEOTIDE SEQUENCE [LARGE SCALE GENOMIC DNA]</scope>
    <source>
        <strain evidence="3 4">SM250</strain>
    </source>
</reference>
<name>A0A5C7EQ96_9PROT</name>
<organism evidence="3 4">
    <name type="scientific">Pelomicrobium methylotrophicum</name>
    <dbReference type="NCBI Taxonomy" id="2602750"/>
    <lineage>
        <taxon>Bacteria</taxon>
        <taxon>Pseudomonadati</taxon>
        <taxon>Pseudomonadota</taxon>
        <taxon>Hydrogenophilia</taxon>
        <taxon>Hydrogenophilia incertae sedis</taxon>
        <taxon>Pelomicrobium</taxon>
    </lineage>
</organism>
<feature type="transmembrane region" description="Helical" evidence="1">
    <location>
        <begin position="6"/>
        <end position="26"/>
    </location>
</feature>
<gene>
    <name evidence="3" type="ORF">FR698_00665</name>
</gene>
<evidence type="ECO:0000256" key="1">
    <source>
        <dbReference type="SAM" id="Phobius"/>
    </source>
</evidence>
<sequence>MHVAIFLHILSAVVWIGGMFFAYLALRPAALETLEPPARLKLWAAVFRRFFSWVWAAVILILLSGFHMVSQIGSLPGYILAMLVIGIVMAVIFFYVYFLPFTALKRGCAAEDWKAAGAALSQIRVLVGINLALGLVNVAVATLGPLLS</sequence>
<keyword evidence="4" id="KW-1185">Reference proteome</keyword>
<dbReference type="Proteomes" id="UP000321201">
    <property type="component" value="Unassembled WGS sequence"/>
</dbReference>
<protein>
    <recommendedName>
        <fullName evidence="2">Copper resistance protein D domain-containing protein</fullName>
    </recommendedName>
</protein>
<accession>A0A5C7EQ96</accession>
<feature type="transmembrane region" description="Helical" evidence="1">
    <location>
        <begin position="78"/>
        <end position="104"/>
    </location>
</feature>
<dbReference type="GO" id="GO:0016020">
    <property type="term" value="C:membrane"/>
    <property type="evidence" value="ECO:0007669"/>
    <property type="project" value="InterPro"/>
</dbReference>
<dbReference type="EMBL" id="VPFL01000001">
    <property type="protein sequence ID" value="TXF13660.1"/>
    <property type="molecule type" value="Genomic_DNA"/>
</dbReference>
<keyword evidence="1" id="KW-0472">Membrane</keyword>
<evidence type="ECO:0000313" key="3">
    <source>
        <dbReference type="EMBL" id="TXF13660.1"/>
    </source>
</evidence>
<keyword evidence="1" id="KW-1133">Transmembrane helix</keyword>
<evidence type="ECO:0000259" key="2">
    <source>
        <dbReference type="Pfam" id="PF05425"/>
    </source>
</evidence>
<dbReference type="InterPro" id="IPR008457">
    <property type="entry name" value="Cu-R_CopD_dom"/>
</dbReference>
<keyword evidence="1" id="KW-0812">Transmembrane</keyword>
<feature type="transmembrane region" description="Helical" evidence="1">
    <location>
        <begin position="46"/>
        <end position="66"/>
    </location>
</feature>